<evidence type="ECO:0000313" key="4">
    <source>
        <dbReference type="EMBL" id="KAH3796930.1"/>
    </source>
</evidence>
<sequence length="376" mass="44247">MVNRKTYFYLVVVSLISLLITYAINFNGGLLHTPADIELNEKEFYPKSLYNPTTADISIPEPCGAVSWTNAMESIITPDFFLRQTNRHTPKEQFFFFRNFTIENHTSEISIPRYFRKCVNITAGHLEITTLMTMNHSVFNDLQCPIPEPHFWDRNKWHTALASYMGSGNTWVRHLIETMSGVLTGSLYNDRQLLTAFEGEGQTERVIVIKTHELAMRHNHMFNRAVLLVRNPYDTILAWYNFERSKSHKGYMDRVDFVKRDWIQFIPSAVLGWRRFIESWVLDFHGPVFLLSYKRLQTDFFNEIIRVALFLDIPLTFGRLRCLHRESEGGYHRDKPSWMTRENVFTIPSEEVIEKELQLVRKVIWTAFNTTLDDLE</sequence>
<dbReference type="PANTHER" id="PTHR45964:SF5">
    <property type="entry name" value="WSCD FAMILY MEMBER CG9164"/>
    <property type="match status" value="1"/>
</dbReference>
<dbReference type="SUPFAM" id="SSF52540">
    <property type="entry name" value="P-loop containing nucleoside triphosphate hydrolases"/>
    <property type="match status" value="1"/>
</dbReference>
<evidence type="ECO:0000313" key="5">
    <source>
        <dbReference type="Proteomes" id="UP000828390"/>
    </source>
</evidence>
<reference evidence="4" key="1">
    <citation type="journal article" date="2019" name="bioRxiv">
        <title>The Genome of the Zebra Mussel, Dreissena polymorpha: A Resource for Invasive Species Research.</title>
        <authorList>
            <person name="McCartney M.A."/>
            <person name="Auch B."/>
            <person name="Kono T."/>
            <person name="Mallez S."/>
            <person name="Zhang Y."/>
            <person name="Obille A."/>
            <person name="Becker A."/>
            <person name="Abrahante J.E."/>
            <person name="Garbe J."/>
            <person name="Badalamenti J.P."/>
            <person name="Herman A."/>
            <person name="Mangelson H."/>
            <person name="Liachko I."/>
            <person name="Sullivan S."/>
            <person name="Sone E.D."/>
            <person name="Koren S."/>
            <person name="Silverstein K.A.T."/>
            <person name="Beckman K.B."/>
            <person name="Gohl D.M."/>
        </authorList>
    </citation>
    <scope>NUCLEOTIDE SEQUENCE</scope>
    <source>
        <strain evidence="4">Duluth1</strain>
        <tissue evidence="4">Whole animal</tissue>
    </source>
</reference>
<dbReference type="Gene3D" id="3.40.50.300">
    <property type="entry name" value="P-loop containing nucleotide triphosphate hydrolases"/>
    <property type="match status" value="1"/>
</dbReference>
<dbReference type="AlphaFoldDB" id="A0A9D4FDW1"/>
<feature type="domain" description="Sulfotransferase" evidence="3">
    <location>
        <begin position="224"/>
        <end position="324"/>
    </location>
</feature>
<comment type="similarity">
    <text evidence="1">Belongs to the WSCD family.</text>
</comment>
<keyword evidence="2" id="KW-1133">Transmembrane helix</keyword>
<dbReference type="InterPro" id="IPR027417">
    <property type="entry name" value="P-loop_NTPase"/>
</dbReference>
<dbReference type="InterPro" id="IPR051589">
    <property type="entry name" value="Sialate-O-sulfotransferase"/>
</dbReference>
<dbReference type="OrthoDB" id="5985073at2759"/>
<accession>A0A9D4FDW1</accession>
<dbReference type="InterPro" id="IPR000863">
    <property type="entry name" value="Sulfotransferase_dom"/>
</dbReference>
<keyword evidence="2" id="KW-0812">Transmembrane</keyword>
<keyword evidence="2" id="KW-0472">Membrane</keyword>
<dbReference type="Proteomes" id="UP000828390">
    <property type="component" value="Unassembled WGS sequence"/>
</dbReference>
<gene>
    <name evidence="4" type="ORF">DPMN_150507</name>
</gene>
<dbReference type="Pfam" id="PF00685">
    <property type="entry name" value="Sulfotransfer_1"/>
    <property type="match status" value="1"/>
</dbReference>
<comment type="caution">
    <text evidence="4">The sequence shown here is derived from an EMBL/GenBank/DDBJ whole genome shotgun (WGS) entry which is preliminary data.</text>
</comment>
<evidence type="ECO:0000259" key="3">
    <source>
        <dbReference type="Pfam" id="PF00685"/>
    </source>
</evidence>
<organism evidence="4 5">
    <name type="scientific">Dreissena polymorpha</name>
    <name type="common">Zebra mussel</name>
    <name type="synonym">Mytilus polymorpha</name>
    <dbReference type="NCBI Taxonomy" id="45954"/>
    <lineage>
        <taxon>Eukaryota</taxon>
        <taxon>Metazoa</taxon>
        <taxon>Spiralia</taxon>
        <taxon>Lophotrochozoa</taxon>
        <taxon>Mollusca</taxon>
        <taxon>Bivalvia</taxon>
        <taxon>Autobranchia</taxon>
        <taxon>Heteroconchia</taxon>
        <taxon>Euheterodonta</taxon>
        <taxon>Imparidentia</taxon>
        <taxon>Neoheterodontei</taxon>
        <taxon>Myida</taxon>
        <taxon>Dreissenoidea</taxon>
        <taxon>Dreissenidae</taxon>
        <taxon>Dreissena</taxon>
    </lineage>
</organism>
<dbReference type="EMBL" id="JAIWYP010000007">
    <property type="protein sequence ID" value="KAH3796930.1"/>
    <property type="molecule type" value="Genomic_DNA"/>
</dbReference>
<name>A0A9D4FDW1_DREPO</name>
<dbReference type="PANTHER" id="PTHR45964">
    <property type="entry name" value="WSCD FAMILY MEMBER CG9164"/>
    <property type="match status" value="1"/>
</dbReference>
<evidence type="ECO:0000256" key="2">
    <source>
        <dbReference type="SAM" id="Phobius"/>
    </source>
</evidence>
<proteinExistence type="inferred from homology"/>
<keyword evidence="5" id="KW-1185">Reference proteome</keyword>
<feature type="transmembrane region" description="Helical" evidence="2">
    <location>
        <begin position="7"/>
        <end position="24"/>
    </location>
</feature>
<evidence type="ECO:0000256" key="1">
    <source>
        <dbReference type="ARBA" id="ARBA00010236"/>
    </source>
</evidence>
<dbReference type="GO" id="GO:0008146">
    <property type="term" value="F:sulfotransferase activity"/>
    <property type="evidence" value="ECO:0007669"/>
    <property type="project" value="InterPro"/>
</dbReference>
<reference evidence="4" key="2">
    <citation type="submission" date="2020-11" db="EMBL/GenBank/DDBJ databases">
        <authorList>
            <person name="McCartney M.A."/>
            <person name="Auch B."/>
            <person name="Kono T."/>
            <person name="Mallez S."/>
            <person name="Becker A."/>
            <person name="Gohl D.M."/>
            <person name="Silverstein K.A.T."/>
            <person name="Koren S."/>
            <person name="Bechman K.B."/>
            <person name="Herman A."/>
            <person name="Abrahante J.E."/>
            <person name="Garbe J."/>
        </authorList>
    </citation>
    <scope>NUCLEOTIDE SEQUENCE</scope>
    <source>
        <strain evidence="4">Duluth1</strain>
        <tissue evidence="4">Whole animal</tissue>
    </source>
</reference>
<protein>
    <recommendedName>
        <fullName evidence="3">Sulfotransferase domain-containing protein</fullName>
    </recommendedName>
</protein>